<sequence>MTGIELIAKERQHQIDKHGFTGEHHANHPEWYDDNQMIDAASLLVEPDISGNVWYPKNWDSHWFYDLCRRSHKERLIIAGALIASEIDRLNNLENEQHN</sequence>
<accession>A0A1I3UZL0</accession>
<gene>
    <name evidence="1" type="ORF">SAMN05444682_115115</name>
</gene>
<dbReference type="AlphaFoldDB" id="A0A1I3UZL0"/>
<proteinExistence type="predicted"/>
<organism evidence="1 2">
    <name type="scientific">Parapedobacter indicus</name>
    <dbReference type="NCBI Taxonomy" id="1477437"/>
    <lineage>
        <taxon>Bacteria</taxon>
        <taxon>Pseudomonadati</taxon>
        <taxon>Bacteroidota</taxon>
        <taxon>Sphingobacteriia</taxon>
        <taxon>Sphingobacteriales</taxon>
        <taxon>Sphingobacteriaceae</taxon>
        <taxon>Parapedobacter</taxon>
    </lineage>
</organism>
<protein>
    <submittedName>
        <fullName evidence="1">Uncharacterized protein</fullName>
    </submittedName>
</protein>
<keyword evidence="2" id="KW-1185">Reference proteome</keyword>
<name>A0A1I3UZL0_9SPHI</name>
<dbReference type="EMBL" id="FOQO01000015">
    <property type="protein sequence ID" value="SFJ88119.1"/>
    <property type="molecule type" value="Genomic_DNA"/>
</dbReference>
<evidence type="ECO:0000313" key="2">
    <source>
        <dbReference type="Proteomes" id="UP000198670"/>
    </source>
</evidence>
<evidence type="ECO:0000313" key="1">
    <source>
        <dbReference type="EMBL" id="SFJ88119.1"/>
    </source>
</evidence>
<reference evidence="1 2" key="1">
    <citation type="submission" date="2016-10" db="EMBL/GenBank/DDBJ databases">
        <authorList>
            <person name="de Groot N.N."/>
        </authorList>
    </citation>
    <scope>NUCLEOTIDE SEQUENCE [LARGE SCALE GENOMIC DNA]</scope>
    <source>
        <strain evidence="1 2">RK1</strain>
    </source>
</reference>
<dbReference type="STRING" id="1477437.SAMN05444682_115115"/>
<dbReference type="Proteomes" id="UP000198670">
    <property type="component" value="Unassembled WGS sequence"/>
</dbReference>